<protein>
    <submittedName>
        <fullName evidence="1">Uncharacterized protein</fullName>
    </submittedName>
</protein>
<evidence type="ECO:0000313" key="1">
    <source>
        <dbReference type="EMBL" id="MBO3796466.1"/>
    </source>
</evidence>
<dbReference type="Proteomes" id="UP001214898">
    <property type="component" value="Plasmid unnamed1"/>
</dbReference>
<evidence type="ECO:0000313" key="2">
    <source>
        <dbReference type="EMBL" id="WEY82939.1"/>
    </source>
</evidence>
<evidence type="ECO:0000313" key="3">
    <source>
        <dbReference type="Proteomes" id="UP000665181"/>
    </source>
</evidence>
<dbReference type="EMBL" id="CP120574">
    <property type="protein sequence ID" value="WEY82939.1"/>
    <property type="molecule type" value="Genomic_DNA"/>
</dbReference>
<keyword evidence="2" id="KW-0614">Plasmid</keyword>
<sequence length="232" mass="26418">MENIKIYKDLNELEQAFIQGGYSIGSSYIQKENLGVCLYGSAVIVMKLHNAMKRGKEVKSHIICFNKVKYNGHPVNRELLEKYLIFLGLKITDVAELIKRAAANALPDMPGQFDLEVANKETKNKAIRVFSPFAELPKVDLNTKWNVGKVARAIVTKQIIKGSIDRIFTDDYAYDAATNFQQKNEIDLMSFAKELTESPSDWRVSIAEETDDMIKLSLACFNFDYRTLYVKK</sequence>
<reference evidence="1" key="1">
    <citation type="submission" date="2021-03" db="EMBL/GenBank/DDBJ databases">
        <title>Isolation of Bacillus subtilis from fermented food sample.</title>
        <authorList>
            <person name="Lakshmanan V."/>
            <person name="Athira K."/>
            <person name="Rajagopal K."/>
        </authorList>
    </citation>
    <scope>NUCLEOTIDE SEQUENCE</scope>
    <source>
        <strain evidence="1">S1</strain>
    </source>
</reference>
<dbReference type="RefSeq" id="WP_208556757.1">
    <property type="nucleotide sequence ID" value="NZ_JAGFPW010000026.1"/>
</dbReference>
<accession>A0A8I1WG40</accession>
<reference evidence="2" key="2">
    <citation type="submission" date="2023-03" db="EMBL/GenBank/DDBJ databases">
        <title>Complete genome sequences of 52 Bacillus and Priestia strains isolated from West-African fermentations and 26 reference strains from the DSMZ collection.</title>
        <authorList>
            <person name="Wiedenbein E.S."/>
            <person name="Canoy T.S."/>
            <person name="Hui Y."/>
            <person name="Parkouda C."/>
            <person name="Dawende C."/>
            <person name="Ametefe E."/>
            <person name="Jespersen L."/>
            <person name="Nielsen D.S."/>
        </authorList>
    </citation>
    <scope>NUCLEOTIDE SEQUENCE</scope>
    <source>
        <strain evidence="2">PRO56</strain>
        <plasmid evidence="2">unnamed1</plasmid>
    </source>
</reference>
<organism evidence="1 3">
    <name type="scientific">Bacillus subtilis</name>
    <dbReference type="NCBI Taxonomy" id="1423"/>
    <lineage>
        <taxon>Bacteria</taxon>
        <taxon>Bacillati</taxon>
        <taxon>Bacillota</taxon>
        <taxon>Bacilli</taxon>
        <taxon>Bacillales</taxon>
        <taxon>Bacillaceae</taxon>
        <taxon>Bacillus</taxon>
    </lineage>
</organism>
<geneLocation type="plasmid" evidence="2 4">
    <name>unnamed1</name>
</geneLocation>
<gene>
    <name evidence="1" type="ORF">J5227_19655</name>
    <name evidence="2" type="ORF">P5633_00035</name>
</gene>
<dbReference type="EMBL" id="JAGFPW010000026">
    <property type="protein sequence ID" value="MBO3796466.1"/>
    <property type="molecule type" value="Genomic_DNA"/>
</dbReference>
<dbReference type="AlphaFoldDB" id="A0A8I1WG40"/>
<name>A0A8I1WG40_BACIU</name>
<proteinExistence type="predicted"/>
<dbReference type="Proteomes" id="UP000665181">
    <property type="component" value="Unassembled WGS sequence"/>
</dbReference>
<evidence type="ECO:0000313" key="4">
    <source>
        <dbReference type="Proteomes" id="UP001214898"/>
    </source>
</evidence>